<reference evidence="3" key="1">
    <citation type="submission" date="2016-10" db="EMBL/GenBank/DDBJ databases">
        <authorList>
            <person name="Varghese N."/>
            <person name="Submissions S."/>
        </authorList>
    </citation>
    <scope>NUCLEOTIDE SEQUENCE [LARGE SCALE GENOMIC DNA]</scope>
    <source>
        <strain evidence="3">S6-262</strain>
    </source>
</reference>
<protein>
    <submittedName>
        <fullName evidence="2">Uncharacterized protein</fullName>
    </submittedName>
</protein>
<feature type="chain" id="PRO_5011703290" evidence="1">
    <location>
        <begin position="22"/>
        <end position="367"/>
    </location>
</feature>
<dbReference type="AlphaFoldDB" id="A0A1H8B8J7"/>
<dbReference type="Proteomes" id="UP000199206">
    <property type="component" value="Unassembled WGS sequence"/>
</dbReference>
<gene>
    <name evidence="2" type="ORF">SAMN05192583_1213</name>
</gene>
<keyword evidence="3" id="KW-1185">Reference proteome</keyword>
<keyword evidence="1" id="KW-0732">Signal</keyword>
<organism evidence="2 3">
    <name type="scientific">Sphingomonas gellani</name>
    <dbReference type="NCBI Taxonomy" id="1166340"/>
    <lineage>
        <taxon>Bacteria</taxon>
        <taxon>Pseudomonadati</taxon>
        <taxon>Pseudomonadota</taxon>
        <taxon>Alphaproteobacteria</taxon>
        <taxon>Sphingomonadales</taxon>
        <taxon>Sphingomonadaceae</taxon>
        <taxon>Sphingomonas</taxon>
    </lineage>
</organism>
<feature type="signal peptide" evidence="1">
    <location>
        <begin position="1"/>
        <end position="21"/>
    </location>
</feature>
<name>A0A1H8B8J7_9SPHN</name>
<dbReference type="STRING" id="1166340.SAMN05192583_1213"/>
<sequence length="367" mass="38384">MRGMLLGCVAVMCAVPGIASAADRKATAAPQAGNQALRTLPIPAGKGWKHAETGLILRASLTGLPRTSAVDSTTDEHDVMIEFANPGLATAATIYIFHPAQDDVAMWFDRADYAARRRPDFGGAEPVGAGPVAFVPPGSTATAALRQIYTPKHGPYRSSALAMLPLGAWLVAVRLSSTEMDPAALDARLTALIAEIGWPAGAPAPTRAAVPIPACPDPIAFRHARMKKPDMAQAVLGSLLAVVAVSHAGDTKSAEPKPWCRDGAPTDTYGVYRRADDRNGYTLALGDAGRVASVYPGNSNVQLPGAVGGWTVSMTDVDNTVAMYPSFDTMPQPSQVMDLIARGAVVSRTNAGSDKQRSTTINATMIK</sequence>
<proteinExistence type="predicted"/>
<evidence type="ECO:0000313" key="3">
    <source>
        <dbReference type="Proteomes" id="UP000199206"/>
    </source>
</evidence>
<evidence type="ECO:0000256" key="1">
    <source>
        <dbReference type="SAM" id="SignalP"/>
    </source>
</evidence>
<dbReference type="RefSeq" id="WP_139198035.1">
    <property type="nucleotide sequence ID" value="NZ_FOCF01000002.1"/>
</dbReference>
<dbReference type="EMBL" id="FOCF01000002">
    <property type="protein sequence ID" value="SEM78217.1"/>
    <property type="molecule type" value="Genomic_DNA"/>
</dbReference>
<dbReference type="OrthoDB" id="7462684at2"/>
<evidence type="ECO:0000313" key="2">
    <source>
        <dbReference type="EMBL" id="SEM78217.1"/>
    </source>
</evidence>
<accession>A0A1H8B8J7</accession>